<evidence type="ECO:0008006" key="3">
    <source>
        <dbReference type="Google" id="ProtNLM"/>
    </source>
</evidence>
<dbReference type="AlphaFoldDB" id="A0A8J4PXE6"/>
<name>A0A8J4PXE6_9MYCE</name>
<comment type="caution">
    <text evidence="1">The sequence shown here is derived from an EMBL/GenBank/DDBJ whole genome shotgun (WGS) entry which is preliminary data.</text>
</comment>
<protein>
    <recommendedName>
        <fullName evidence="3">Nucleotidyltransferase</fullName>
    </recommendedName>
</protein>
<dbReference type="Pfam" id="PF10127">
    <property type="entry name" value="RlaP"/>
    <property type="match status" value="2"/>
</dbReference>
<gene>
    <name evidence="1" type="ORF">CYY_004867</name>
</gene>
<keyword evidence="2" id="KW-1185">Reference proteome</keyword>
<dbReference type="EMBL" id="AJWJ01000181">
    <property type="protein sequence ID" value="KAF2073809.1"/>
    <property type="molecule type" value="Genomic_DNA"/>
</dbReference>
<proteinExistence type="predicted"/>
<dbReference type="PANTHER" id="PTHR34817:SF1">
    <property type="entry name" value="NUCLEOTIDYLTRANSFERASE"/>
    <property type="match status" value="1"/>
</dbReference>
<accession>A0A8J4PXE6</accession>
<dbReference type="OrthoDB" id="6103986at2759"/>
<reference evidence="1" key="1">
    <citation type="submission" date="2020-01" db="EMBL/GenBank/DDBJ databases">
        <title>Development of genomics and gene disruption for Polysphondylium violaceum indicates a role for the polyketide synthase stlB in stalk morphogenesis.</title>
        <authorList>
            <person name="Narita B."/>
            <person name="Kawabe Y."/>
            <person name="Kin K."/>
            <person name="Saito T."/>
            <person name="Gibbs R."/>
            <person name="Kuspa A."/>
            <person name="Muzny D."/>
            <person name="Queller D."/>
            <person name="Richards S."/>
            <person name="Strassman J."/>
            <person name="Sucgang R."/>
            <person name="Worley K."/>
            <person name="Schaap P."/>
        </authorList>
    </citation>
    <scope>NUCLEOTIDE SEQUENCE</scope>
    <source>
        <strain evidence="1">QSvi11</strain>
    </source>
</reference>
<dbReference type="Proteomes" id="UP000695562">
    <property type="component" value="Unassembled WGS sequence"/>
</dbReference>
<evidence type="ECO:0000313" key="1">
    <source>
        <dbReference type="EMBL" id="KAF2073809.1"/>
    </source>
</evidence>
<evidence type="ECO:0000313" key="2">
    <source>
        <dbReference type="Proteomes" id="UP000695562"/>
    </source>
</evidence>
<sequence>MTSLENDPLFYKNFSEELLKKRGGEDKQNKIVFFSVAGSHSFNLNVETSDSDYFGVYCSNIDRVLSGNNKSQTLDCHDPDYVMFEAEKFCELLYKGNPKLIEPLFSDNYCYQSNDWISLGKDRKKFISLSVIKHYISYAKIQLFDAIKAKEQSEQQQSIENVLKNLSLSSNHSHHKKLYHTLRILLETNRMIQGGEPLVYLTGPEREKIMDIRLGKSNVEHVLEEISNLFESCQKGIDRLRDSNSIQETCSVKLLSDWLVQLRVNSFIESESIKESIKFNLSTDFVLNIDGDDADQQWKKELISKFKQLMIDSGVQDGHLLMIKSSGSHLHGLNNDNKNSNSSINDWIGVYVSDTKKYLSLYTQPSRIDSINSKTIIKKSKIEINGNEPKSESTSVTYVNGIQLFEVGLFLTMLEQGNHRAIECLESKESIESVAWKELISRDINYSSLNLIVHYWGVAQGNIGKAKDTKLPLIQRQKLLYHALRLILNSKNLLESKKLLELNEQDKEKLLLLKSSDEIDIEQFNQLYNETKEIITVVGNQLSKRDDNSSKQKKQNEQNLKSSHNDWLIKLRKSLL</sequence>
<organism evidence="1 2">
    <name type="scientific">Polysphondylium violaceum</name>
    <dbReference type="NCBI Taxonomy" id="133409"/>
    <lineage>
        <taxon>Eukaryota</taxon>
        <taxon>Amoebozoa</taxon>
        <taxon>Evosea</taxon>
        <taxon>Eumycetozoa</taxon>
        <taxon>Dictyostelia</taxon>
        <taxon>Dictyosteliales</taxon>
        <taxon>Dictyosteliaceae</taxon>
        <taxon>Polysphondylium</taxon>
    </lineage>
</organism>
<dbReference type="PANTHER" id="PTHR34817">
    <property type="entry name" value="NUCLEOTIDYLTRANSFERASE"/>
    <property type="match status" value="1"/>
</dbReference>
<dbReference type="InterPro" id="IPR018775">
    <property type="entry name" value="RlaP"/>
</dbReference>